<evidence type="ECO:0000313" key="2">
    <source>
        <dbReference type="Proteomes" id="UP000311382"/>
    </source>
</evidence>
<reference evidence="1 2" key="1">
    <citation type="submission" date="2019-03" db="EMBL/GenBank/DDBJ databases">
        <title>Rhodosporidium diobovatum UCD-FST 08-225 genome sequencing, assembly, and annotation.</title>
        <authorList>
            <person name="Fakankun I.U."/>
            <person name="Fristensky B."/>
            <person name="Levin D.B."/>
        </authorList>
    </citation>
    <scope>NUCLEOTIDE SEQUENCE [LARGE SCALE GENOMIC DNA]</scope>
    <source>
        <strain evidence="1 2">UCD-FST 08-225</strain>
    </source>
</reference>
<proteinExistence type="predicted"/>
<dbReference type="AlphaFoldDB" id="A0A5C5G3B8"/>
<keyword evidence="2" id="KW-1185">Reference proteome</keyword>
<dbReference type="EMBL" id="SOZI01000026">
    <property type="protein sequence ID" value="TNY22381.1"/>
    <property type="molecule type" value="Genomic_DNA"/>
</dbReference>
<gene>
    <name evidence="1" type="ORF">DMC30DRAFT_349037</name>
</gene>
<name>A0A5C5G3B8_9BASI</name>
<organism evidence="1 2">
    <name type="scientific">Rhodotorula diobovata</name>
    <dbReference type="NCBI Taxonomy" id="5288"/>
    <lineage>
        <taxon>Eukaryota</taxon>
        <taxon>Fungi</taxon>
        <taxon>Dikarya</taxon>
        <taxon>Basidiomycota</taxon>
        <taxon>Pucciniomycotina</taxon>
        <taxon>Microbotryomycetes</taxon>
        <taxon>Sporidiobolales</taxon>
        <taxon>Sporidiobolaceae</taxon>
        <taxon>Rhodotorula</taxon>
    </lineage>
</organism>
<accession>A0A5C5G3B8</accession>
<dbReference type="STRING" id="5288.A0A5C5G3B8"/>
<dbReference type="Proteomes" id="UP000311382">
    <property type="component" value="Unassembled WGS sequence"/>
</dbReference>
<comment type="caution">
    <text evidence="1">The sequence shown here is derived from an EMBL/GenBank/DDBJ whole genome shotgun (WGS) entry which is preliminary data.</text>
</comment>
<evidence type="ECO:0000313" key="1">
    <source>
        <dbReference type="EMBL" id="TNY22381.1"/>
    </source>
</evidence>
<sequence>MLERFLGSQGYRRFARRATTSGKAGGYLPSENDITLDLRDLSAFRAALRVSPDEYAHLARAYTHDPARFSPASLRLARATTRAWNRVVLRLRLQSVLPSSAFAPPAFPELAQSSAALVYKPGRAASLRVWVPTRSGESWMADGEVIECEREVWRSSGAWAQLRRGDVVANVAIPAFGNVGTLVFDGKFLRDLSFEFDVVGHLPAWLNMLGFSPSHFHNIVVASSSNPVFYLSLAPYVAAVRESLSLCKDRVSVSSPQGNYLVSRYVYRAALHLLAGQIIGDAAGAGGAGPGGIEVVHPDWAGQIVVEAEGTTEAATLLLARVRPTLSLSLSSRCSLALD</sequence>
<dbReference type="OrthoDB" id="3365519at2759"/>
<protein>
    <submittedName>
        <fullName evidence="1">Uncharacterized protein</fullName>
    </submittedName>
</protein>